<organism evidence="3 4">
    <name type="scientific">Streptomyces griseoviridis</name>
    <dbReference type="NCBI Taxonomy" id="45398"/>
    <lineage>
        <taxon>Bacteria</taxon>
        <taxon>Bacillati</taxon>
        <taxon>Actinomycetota</taxon>
        <taxon>Actinomycetes</taxon>
        <taxon>Kitasatosporales</taxon>
        <taxon>Streptomycetaceae</taxon>
        <taxon>Streptomyces</taxon>
    </lineage>
</organism>
<reference evidence="3" key="2">
    <citation type="submission" date="2020-09" db="EMBL/GenBank/DDBJ databases">
        <authorList>
            <person name="Sun Q."/>
            <person name="Ohkuma M."/>
        </authorList>
    </citation>
    <scope>NUCLEOTIDE SEQUENCE</scope>
    <source>
        <strain evidence="3">JCM 4234</strain>
    </source>
</reference>
<dbReference type="AlphaFoldDB" id="A0A918LH54"/>
<feature type="coiled-coil region" evidence="1">
    <location>
        <begin position="310"/>
        <end position="369"/>
    </location>
</feature>
<name>A0A918LH54_STRGD</name>
<gene>
    <name evidence="3" type="ORF">GCM10010238_44430</name>
</gene>
<keyword evidence="1" id="KW-0175">Coiled coil</keyword>
<feature type="region of interest" description="Disordered" evidence="2">
    <location>
        <begin position="185"/>
        <end position="216"/>
    </location>
</feature>
<accession>A0A918LH54</accession>
<evidence type="ECO:0000313" key="4">
    <source>
        <dbReference type="Proteomes" id="UP000653493"/>
    </source>
</evidence>
<dbReference type="Proteomes" id="UP000653493">
    <property type="component" value="Unassembled WGS sequence"/>
</dbReference>
<dbReference type="Gene3D" id="3.40.50.300">
    <property type="entry name" value="P-loop containing nucleotide triphosphate hydrolases"/>
    <property type="match status" value="1"/>
</dbReference>
<protein>
    <recommendedName>
        <fullName evidence="5">ATPase dynein-related AAA domain-containing protein</fullName>
    </recommendedName>
</protein>
<feature type="compositionally biased region" description="Basic and acidic residues" evidence="2">
    <location>
        <begin position="189"/>
        <end position="207"/>
    </location>
</feature>
<feature type="compositionally biased region" description="Basic residues" evidence="2">
    <location>
        <begin position="1"/>
        <end position="12"/>
    </location>
</feature>
<evidence type="ECO:0008006" key="5">
    <source>
        <dbReference type="Google" id="ProtNLM"/>
    </source>
</evidence>
<dbReference type="SUPFAM" id="SSF52540">
    <property type="entry name" value="P-loop containing nucleoside triphosphate hydrolases"/>
    <property type="match status" value="1"/>
</dbReference>
<dbReference type="EMBL" id="BMSL01000014">
    <property type="protein sequence ID" value="GGS50027.1"/>
    <property type="molecule type" value="Genomic_DNA"/>
</dbReference>
<evidence type="ECO:0000313" key="3">
    <source>
        <dbReference type="EMBL" id="GGS50027.1"/>
    </source>
</evidence>
<proteinExistence type="predicted"/>
<sequence>MGKRQTRPRQKGKGTVWPGQPPAPEHTGAARARQPAPLASRTDPKTADDTAALLAEIQQVANEAHVVVEAGAGSDGASSDLASAWQRYRALAERQADAANTLSVRAETLRAEQEGLTAAAARRAEEAAALEERSAALDARSELLDRRERDLSDREQAAEAALTERRLEAGRELEAWLTEQRRTAAAALDTERQDRQARWSEEQRRLADTQTALDQRESELAQRERDLRTARLRLEDEREDIAHLKAALKEQQATRAERFEHEVTSRTGQLLQRMEESRHRIAVLTESNERLGARLNEYDGALASLGGMTLEQVVERLTELRAENARLLEENAAAPHADALLLEQLRQRVTRLAADNEELVRERGELESALQRDRIAVNERQNYVEHNNWLRAANDQLQHLLNEEAAKLRATAQAGKEGHAFPACSHMDREFGTPRPFDARTPDLPELVHQMQAVIHRQAGLSYRLSDLRLVLAGMAMSRLHLFQGISGIGKTGLARALAVAFGSDTSAAVVPVQAGWRDPQDLMGYYNSFDRIFYESEFTKALYRAQCPAFKDRPFFIVLDEMNLSHPEQYFGGVLSALAIKDRPSLALTTAPVRNPAALIIGGTHIAVPDNVWFIGTANHDETTVGFADKTYDRAFVLELPWQHPDVPETAPAFPEPLGHQGLTQSFDKAQATYGAQADGIIEFLDTHWRGRLAEELRVGWGNRLERQIKQFAPVVVAAGGSPGEALDHLLATRILRSVRGRYDIHADTLDTLRTDLVESLMRFDSAHEPAATRRLLDDELRSRGRQ</sequence>
<comment type="caution">
    <text evidence="3">The sequence shown here is derived from an EMBL/GenBank/DDBJ whole genome shotgun (WGS) entry which is preliminary data.</text>
</comment>
<dbReference type="InterPro" id="IPR027417">
    <property type="entry name" value="P-loop_NTPase"/>
</dbReference>
<evidence type="ECO:0000256" key="2">
    <source>
        <dbReference type="SAM" id="MobiDB-lite"/>
    </source>
</evidence>
<evidence type="ECO:0000256" key="1">
    <source>
        <dbReference type="SAM" id="Coils"/>
    </source>
</evidence>
<keyword evidence="4" id="KW-1185">Reference proteome</keyword>
<reference evidence="3" key="1">
    <citation type="journal article" date="2014" name="Int. J. Syst. Evol. Microbiol.">
        <title>Complete genome sequence of Corynebacterium casei LMG S-19264T (=DSM 44701T), isolated from a smear-ripened cheese.</title>
        <authorList>
            <consortium name="US DOE Joint Genome Institute (JGI-PGF)"/>
            <person name="Walter F."/>
            <person name="Albersmeier A."/>
            <person name="Kalinowski J."/>
            <person name="Ruckert C."/>
        </authorList>
    </citation>
    <scope>NUCLEOTIDE SEQUENCE</scope>
    <source>
        <strain evidence="3">JCM 4234</strain>
    </source>
</reference>
<feature type="region of interest" description="Disordered" evidence="2">
    <location>
        <begin position="1"/>
        <end position="47"/>
    </location>
</feature>